<feature type="region of interest" description="Disordered" evidence="3">
    <location>
        <begin position="92"/>
        <end position="127"/>
    </location>
</feature>
<dbReference type="Proteomes" id="UP001056610">
    <property type="component" value="Chromosome"/>
</dbReference>
<dbReference type="PANTHER" id="PTHR33755">
    <property type="entry name" value="TOXIN PARE1-RELATED"/>
    <property type="match status" value="1"/>
</dbReference>
<dbReference type="PANTHER" id="PTHR33755:SF6">
    <property type="entry name" value="PLASMID STABILIZATION SYSTEM PROTEIN"/>
    <property type="match status" value="1"/>
</dbReference>
<dbReference type="RefSeq" id="WP_249763080.1">
    <property type="nucleotide sequence ID" value="NZ_CP097320.1"/>
</dbReference>
<evidence type="ECO:0000313" key="5">
    <source>
        <dbReference type="Proteomes" id="UP001056610"/>
    </source>
</evidence>
<organism evidence="4 5">
    <name type="scientific">Candidatus Mycobacterium methanotrophicum</name>
    <dbReference type="NCBI Taxonomy" id="2943498"/>
    <lineage>
        <taxon>Bacteria</taxon>
        <taxon>Bacillati</taxon>
        <taxon>Actinomycetota</taxon>
        <taxon>Actinomycetes</taxon>
        <taxon>Mycobacteriales</taxon>
        <taxon>Mycobacteriaceae</taxon>
        <taxon>Mycobacterium</taxon>
    </lineage>
</organism>
<evidence type="ECO:0000313" key="4">
    <source>
        <dbReference type="EMBL" id="UQX11459.1"/>
    </source>
</evidence>
<name>A0ABY4QKS5_9MYCO</name>
<dbReference type="Pfam" id="PF05016">
    <property type="entry name" value="ParE_toxin"/>
    <property type="match status" value="1"/>
</dbReference>
<gene>
    <name evidence="4" type="ORF">M5I08_02790</name>
</gene>
<dbReference type="InterPro" id="IPR051803">
    <property type="entry name" value="TA_system_RelE-like_toxin"/>
</dbReference>
<keyword evidence="2" id="KW-1277">Toxin-antitoxin system</keyword>
<proteinExistence type="inferred from homology"/>
<dbReference type="InterPro" id="IPR007712">
    <property type="entry name" value="RelE/ParE_toxin"/>
</dbReference>
<evidence type="ECO:0000256" key="2">
    <source>
        <dbReference type="ARBA" id="ARBA00022649"/>
    </source>
</evidence>
<dbReference type="InterPro" id="IPR035093">
    <property type="entry name" value="RelE/ParE_toxin_dom_sf"/>
</dbReference>
<reference evidence="4" key="1">
    <citation type="submission" date="2022-05" db="EMBL/GenBank/DDBJ databases">
        <title>A methanotrophic Mycobacterium dominates a cave microbial ecosystem.</title>
        <authorList>
            <person name="Van Spanning R.J.M."/>
            <person name="Guan Q."/>
            <person name="Melkonian C."/>
            <person name="Gallant J."/>
            <person name="Polerecky L."/>
            <person name="Flot J.-F."/>
            <person name="Brandt B.W."/>
            <person name="Braster M."/>
            <person name="Iturbe Espinoza P."/>
            <person name="Aerts J."/>
            <person name="Meima-Franke M."/>
            <person name="Piersma S.R."/>
            <person name="Bunduc C."/>
            <person name="Ummels R."/>
            <person name="Pain A."/>
            <person name="Fleming E.J."/>
            <person name="van der Wel N."/>
            <person name="Gherman V.D."/>
            <person name="Sarbu S.M."/>
            <person name="Bodelier P.L.E."/>
            <person name="Bitter W."/>
        </authorList>
    </citation>
    <scope>NUCLEOTIDE SEQUENCE</scope>
    <source>
        <strain evidence="4">Sulfur Cave</strain>
    </source>
</reference>
<comment type="similarity">
    <text evidence="1">Belongs to the RelE toxin family.</text>
</comment>
<keyword evidence="5" id="KW-1185">Reference proteome</keyword>
<sequence>MSPSVVFTPEAEDQLAELYRYIAAAGSAEVAARYTEAIVAYCEELAAFPHRGSARDDIKSGLRTIGFRRRVVIAFAVLDQTVAIIGVFYGGRTRSSEPVSPGSARGSSPLSSTSANGTSTHPRKRRV</sequence>
<feature type="compositionally biased region" description="Polar residues" evidence="3">
    <location>
        <begin position="105"/>
        <end position="120"/>
    </location>
</feature>
<accession>A0ABY4QKS5</accession>
<dbReference type="EMBL" id="CP097320">
    <property type="protein sequence ID" value="UQX11459.1"/>
    <property type="molecule type" value="Genomic_DNA"/>
</dbReference>
<protein>
    <submittedName>
        <fullName evidence="4">Type II toxin-antitoxin system RelE/ParE family toxin</fullName>
    </submittedName>
</protein>
<evidence type="ECO:0000256" key="3">
    <source>
        <dbReference type="SAM" id="MobiDB-lite"/>
    </source>
</evidence>
<dbReference type="Gene3D" id="3.30.2310.20">
    <property type="entry name" value="RelE-like"/>
    <property type="match status" value="1"/>
</dbReference>
<evidence type="ECO:0000256" key="1">
    <source>
        <dbReference type="ARBA" id="ARBA00006226"/>
    </source>
</evidence>